<proteinExistence type="predicted"/>
<evidence type="ECO:0000313" key="2">
    <source>
        <dbReference type="Proteomes" id="UP000235145"/>
    </source>
</evidence>
<dbReference type="PANTHER" id="PTHR14095">
    <property type="entry name" value="PHOSPHATASE 2A REGULATORY SUBUNIT-RELATED"/>
    <property type="match status" value="1"/>
</dbReference>
<name>A0A9R1WTZ5_LACSA</name>
<dbReference type="InterPro" id="IPR011992">
    <property type="entry name" value="EF-hand-dom_pair"/>
</dbReference>
<sequence>MVSETLYLVALLHSRTIEESLDNFLVATAIPRVSGYNDSCLHYTSIPLVSLEQNNKKCVYKVKGIFVFWDMFLSYENFYNLIRYGNHALTYKIFDRIFSQVLRKFKIEVEGKMGYEDFVYFILSEEDKSSGPRLEYWFKCIDLDGNGNSCIGWNAWLKSLFFFRTFYVNAYFTLQDLKGSKLSGSFFNILFNLHMFMAFESRDPFLIR</sequence>
<dbReference type="PANTHER" id="PTHR14095:SF0">
    <property type="entry name" value="MIP22305P"/>
    <property type="match status" value="1"/>
</dbReference>
<dbReference type="Gene3D" id="1.10.238.10">
    <property type="entry name" value="EF-hand"/>
    <property type="match status" value="2"/>
</dbReference>
<reference evidence="1 2" key="1">
    <citation type="journal article" date="2017" name="Nat. Commun.">
        <title>Genome assembly with in vitro proximity ligation data and whole-genome triplication in lettuce.</title>
        <authorList>
            <person name="Reyes-Chin-Wo S."/>
            <person name="Wang Z."/>
            <person name="Yang X."/>
            <person name="Kozik A."/>
            <person name="Arikit S."/>
            <person name="Song C."/>
            <person name="Xia L."/>
            <person name="Froenicke L."/>
            <person name="Lavelle D.O."/>
            <person name="Truco M.J."/>
            <person name="Xia R."/>
            <person name="Zhu S."/>
            <person name="Xu C."/>
            <person name="Xu H."/>
            <person name="Xu X."/>
            <person name="Cox K."/>
            <person name="Korf I."/>
            <person name="Meyers B.C."/>
            <person name="Michelmore R.W."/>
        </authorList>
    </citation>
    <scope>NUCLEOTIDE SEQUENCE [LARGE SCALE GENOMIC DNA]</scope>
    <source>
        <strain evidence="2">cv. Salinas</strain>
        <tissue evidence="1">Seedlings</tissue>
    </source>
</reference>
<dbReference type="AlphaFoldDB" id="A0A9R1WTZ5"/>
<accession>A0A9R1WTZ5</accession>
<comment type="caution">
    <text evidence="1">The sequence shown here is derived from an EMBL/GenBank/DDBJ whole genome shotgun (WGS) entry which is preliminary data.</text>
</comment>
<dbReference type="EMBL" id="NBSK02000009">
    <property type="protein sequence ID" value="KAJ0186429.1"/>
    <property type="molecule type" value="Genomic_DNA"/>
</dbReference>
<dbReference type="SUPFAM" id="SSF47473">
    <property type="entry name" value="EF-hand"/>
    <property type="match status" value="1"/>
</dbReference>
<organism evidence="1 2">
    <name type="scientific">Lactuca sativa</name>
    <name type="common">Garden lettuce</name>
    <dbReference type="NCBI Taxonomy" id="4236"/>
    <lineage>
        <taxon>Eukaryota</taxon>
        <taxon>Viridiplantae</taxon>
        <taxon>Streptophyta</taxon>
        <taxon>Embryophyta</taxon>
        <taxon>Tracheophyta</taxon>
        <taxon>Spermatophyta</taxon>
        <taxon>Magnoliopsida</taxon>
        <taxon>eudicotyledons</taxon>
        <taxon>Gunneridae</taxon>
        <taxon>Pentapetalae</taxon>
        <taxon>asterids</taxon>
        <taxon>campanulids</taxon>
        <taxon>Asterales</taxon>
        <taxon>Asteraceae</taxon>
        <taxon>Cichorioideae</taxon>
        <taxon>Cichorieae</taxon>
        <taxon>Lactucinae</taxon>
        <taxon>Lactuca</taxon>
    </lineage>
</organism>
<protein>
    <submittedName>
        <fullName evidence="1">Uncharacterized protein</fullName>
    </submittedName>
</protein>
<dbReference type="Proteomes" id="UP000235145">
    <property type="component" value="Unassembled WGS sequence"/>
</dbReference>
<keyword evidence="2" id="KW-1185">Reference proteome</keyword>
<evidence type="ECO:0000313" key="1">
    <source>
        <dbReference type="EMBL" id="KAJ0186429.1"/>
    </source>
</evidence>
<gene>
    <name evidence="1" type="ORF">LSAT_V11C900468950</name>
</gene>